<keyword evidence="2" id="KW-1185">Reference proteome</keyword>
<protein>
    <submittedName>
        <fullName evidence="1">Uncharacterized protein</fullName>
    </submittedName>
</protein>
<reference evidence="1 2" key="1">
    <citation type="submission" date="2009-04" db="EMBL/GenBank/DDBJ databases">
        <authorList>
            <person name="Qin X."/>
            <person name="Bachman B."/>
            <person name="Battles P."/>
            <person name="Bell A."/>
            <person name="Bess C."/>
            <person name="Bickham C."/>
            <person name="Chaboub L."/>
            <person name="Chen D."/>
            <person name="Coyle M."/>
            <person name="Deiros D.R."/>
            <person name="Dinh H."/>
            <person name="Forbes L."/>
            <person name="Fowler G."/>
            <person name="Francisco L."/>
            <person name="Fu Q."/>
            <person name="Gubbala S."/>
            <person name="Hale W."/>
            <person name="Han Y."/>
            <person name="Hemphill L."/>
            <person name="Highlander S.K."/>
            <person name="Hirani K."/>
            <person name="Hogues M."/>
            <person name="Jackson L."/>
            <person name="Jakkamsetti A."/>
            <person name="Javaid M."/>
            <person name="Jiang H."/>
            <person name="Korchina V."/>
            <person name="Kovar C."/>
            <person name="Lara F."/>
            <person name="Lee S."/>
            <person name="Mata R."/>
            <person name="Mathew T."/>
            <person name="Moen C."/>
            <person name="Morales K."/>
            <person name="Munidasa M."/>
            <person name="Nazareth L."/>
            <person name="Ngo R."/>
            <person name="Nguyen L."/>
            <person name="Okwuonu G."/>
            <person name="Ongeri F."/>
            <person name="Patil S."/>
            <person name="Petrosino J."/>
            <person name="Pham C."/>
            <person name="Pham P."/>
            <person name="Pu L.-L."/>
            <person name="Puazo M."/>
            <person name="Raj R."/>
            <person name="Reid J."/>
            <person name="Rouhana J."/>
            <person name="Saada N."/>
            <person name="Shang Y."/>
            <person name="Simmons D."/>
            <person name="Thornton R."/>
            <person name="Warren J."/>
            <person name="Weissenberger G."/>
            <person name="Zhang J."/>
            <person name="Zhang L."/>
            <person name="Zhou C."/>
            <person name="Zhu D."/>
            <person name="Muzny D."/>
            <person name="Worley K."/>
            <person name="Gibbs R."/>
        </authorList>
    </citation>
    <scope>NUCLEOTIDE SEQUENCE [LARGE SCALE GENOMIC DNA]</scope>
    <source>
        <strain evidence="1 2">ATCC 43531</strain>
    </source>
</reference>
<proteinExistence type="predicted"/>
<dbReference type="STRING" id="638302.HMPREF0908_0314"/>
<comment type="caution">
    <text evidence="1">The sequence shown here is derived from an EMBL/GenBank/DDBJ whole genome shotgun (WGS) entry which is preliminary data.</text>
</comment>
<dbReference type="HOGENOM" id="CLU_3239492_0_0_9"/>
<evidence type="ECO:0000313" key="2">
    <source>
        <dbReference type="Proteomes" id="UP000005309"/>
    </source>
</evidence>
<dbReference type="EMBL" id="ACLA01000004">
    <property type="protein sequence ID" value="EEQ49456.1"/>
    <property type="molecule type" value="Genomic_DNA"/>
</dbReference>
<gene>
    <name evidence="1" type="ORF">HMPREF0908_0314</name>
</gene>
<evidence type="ECO:0000313" key="1">
    <source>
        <dbReference type="EMBL" id="EEQ49456.1"/>
    </source>
</evidence>
<accession>C4V1C0</accession>
<dbReference type="AlphaFoldDB" id="C4V1C0"/>
<sequence>MKEYVKLIGMFDAVIQEFAVVEYPCMFSPPSIQKNSWTFEFIQ</sequence>
<dbReference type="Proteomes" id="UP000005309">
    <property type="component" value="Unassembled WGS sequence"/>
</dbReference>
<name>C4V1C0_9FIRM</name>
<organism evidence="1 2">
    <name type="scientific">Selenomonas flueggei ATCC 43531</name>
    <dbReference type="NCBI Taxonomy" id="638302"/>
    <lineage>
        <taxon>Bacteria</taxon>
        <taxon>Bacillati</taxon>
        <taxon>Bacillota</taxon>
        <taxon>Negativicutes</taxon>
        <taxon>Selenomonadales</taxon>
        <taxon>Selenomonadaceae</taxon>
        <taxon>Selenomonas</taxon>
    </lineage>
</organism>